<evidence type="ECO:0000256" key="2">
    <source>
        <dbReference type="ARBA" id="ARBA00022170"/>
    </source>
</evidence>
<dbReference type="Proteomes" id="UP000784294">
    <property type="component" value="Unassembled WGS sequence"/>
</dbReference>
<gene>
    <name evidence="4" type="ORF">PXEA_LOCUS13278</name>
</gene>
<comment type="similarity">
    <text evidence="1">Belongs to the SDHAF4 family.</text>
</comment>
<feature type="compositionally biased region" description="Basic and acidic residues" evidence="3">
    <location>
        <begin position="43"/>
        <end position="52"/>
    </location>
</feature>
<accession>A0A448WTF3</accession>
<dbReference type="EMBL" id="CAAALY010043512">
    <property type="protein sequence ID" value="VEL19838.1"/>
    <property type="molecule type" value="Genomic_DNA"/>
</dbReference>
<reference evidence="4" key="1">
    <citation type="submission" date="2018-11" db="EMBL/GenBank/DDBJ databases">
        <authorList>
            <consortium name="Pathogen Informatics"/>
        </authorList>
    </citation>
    <scope>NUCLEOTIDE SEQUENCE</scope>
</reference>
<dbReference type="GO" id="GO:0034553">
    <property type="term" value="P:mitochondrial respiratory chain complex II assembly"/>
    <property type="evidence" value="ECO:0007669"/>
    <property type="project" value="TreeGrafter"/>
</dbReference>
<evidence type="ECO:0000256" key="1">
    <source>
        <dbReference type="ARBA" id="ARBA00005701"/>
    </source>
</evidence>
<dbReference type="Pfam" id="PF07896">
    <property type="entry name" value="DUF1674"/>
    <property type="match status" value="1"/>
</dbReference>
<dbReference type="AlphaFoldDB" id="A0A448WTF3"/>
<dbReference type="PANTHER" id="PTHR28524:SF3">
    <property type="entry name" value="SUCCINATE DEHYDROGENASE ASSEMBLY FACTOR 4, MITOCHONDRIAL"/>
    <property type="match status" value="1"/>
</dbReference>
<proteinExistence type="inferred from homology"/>
<evidence type="ECO:0000313" key="4">
    <source>
        <dbReference type="EMBL" id="VEL19838.1"/>
    </source>
</evidence>
<name>A0A448WTF3_9PLAT</name>
<evidence type="ECO:0000256" key="3">
    <source>
        <dbReference type="SAM" id="MobiDB-lite"/>
    </source>
</evidence>
<keyword evidence="5" id="KW-1185">Reference proteome</keyword>
<organism evidence="4 5">
    <name type="scientific">Protopolystoma xenopodis</name>
    <dbReference type="NCBI Taxonomy" id="117903"/>
    <lineage>
        <taxon>Eukaryota</taxon>
        <taxon>Metazoa</taxon>
        <taxon>Spiralia</taxon>
        <taxon>Lophotrochozoa</taxon>
        <taxon>Platyhelminthes</taxon>
        <taxon>Monogenea</taxon>
        <taxon>Polyopisthocotylea</taxon>
        <taxon>Polystomatidea</taxon>
        <taxon>Polystomatidae</taxon>
        <taxon>Protopolystoma</taxon>
    </lineage>
</organism>
<dbReference type="PANTHER" id="PTHR28524">
    <property type="entry name" value="SUCCINATE DEHYDROGENASE ASSEMBLY FACTOR 4, MITOCHONDRIAL"/>
    <property type="match status" value="1"/>
</dbReference>
<feature type="region of interest" description="Disordered" evidence="3">
    <location>
        <begin position="26"/>
        <end position="52"/>
    </location>
</feature>
<sequence length="94" mass="10839">MLYSRSIRYSSNKLFYHGLRCFSKHSPAPSNQDPSNASCQKAKKSDEENKTSKKFVYERFADDVNPLTGEVEGPRGPEPTRYGDWERKGRCIDF</sequence>
<comment type="caution">
    <text evidence="4">The sequence shown here is derived from an EMBL/GenBank/DDBJ whole genome shotgun (WGS) entry which is preliminary data.</text>
</comment>
<dbReference type="InterPro" id="IPR012875">
    <property type="entry name" value="SDHF4"/>
</dbReference>
<evidence type="ECO:0000313" key="5">
    <source>
        <dbReference type="Proteomes" id="UP000784294"/>
    </source>
</evidence>
<dbReference type="OrthoDB" id="201362at2759"/>
<dbReference type="GO" id="GO:0005739">
    <property type="term" value="C:mitochondrion"/>
    <property type="evidence" value="ECO:0007669"/>
    <property type="project" value="TreeGrafter"/>
</dbReference>
<protein>
    <recommendedName>
        <fullName evidence="2">Succinate dehydrogenase assembly factor 4, mitochondrial</fullName>
    </recommendedName>
</protein>
<feature type="compositionally biased region" description="Polar residues" evidence="3">
    <location>
        <begin position="28"/>
        <end position="39"/>
    </location>
</feature>